<dbReference type="AlphaFoldDB" id="A0A401HQ71"/>
<evidence type="ECO:0000313" key="2">
    <source>
        <dbReference type="EMBL" id="GBF36379.1"/>
    </source>
</evidence>
<evidence type="ECO:0000313" key="3">
    <source>
        <dbReference type="Proteomes" id="UP000290527"/>
    </source>
</evidence>
<keyword evidence="1" id="KW-0472">Membrane</keyword>
<evidence type="ECO:0000256" key="1">
    <source>
        <dbReference type="SAM" id="Phobius"/>
    </source>
</evidence>
<keyword evidence="1" id="KW-1133">Transmembrane helix</keyword>
<accession>A0A401HQ71</accession>
<dbReference type="EMBL" id="BFAX01000003">
    <property type="protein sequence ID" value="GBF36379.1"/>
    <property type="molecule type" value="Genomic_DNA"/>
</dbReference>
<gene>
    <name evidence="2" type="ORF">MHHB_P0609</name>
</gene>
<comment type="caution">
    <text evidence="2">The sequence shown here is derived from an EMBL/GenBank/DDBJ whole genome shotgun (WGS) entry which is preliminary data.</text>
</comment>
<feature type="transmembrane region" description="Helical" evidence="1">
    <location>
        <begin position="6"/>
        <end position="22"/>
    </location>
</feature>
<keyword evidence="3" id="KW-1185">Reference proteome</keyword>
<dbReference type="RefSeq" id="WP_229701912.1">
    <property type="nucleotide sequence ID" value="NZ_BFAX01000003.1"/>
</dbReference>
<protein>
    <submittedName>
        <fullName evidence="2">Energy-converting hydrogenase B subunit J</fullName>
    </submittedName>
</protein>
<keyword evidence="1" id="KW-0812">Transmembrane</keyword>
<sequence length="74" mass="8504">MIDYFFLPFTGMILGFILGRRITVKLNVWFYLVVGLVVGYLLGSLPYYNFPLSYSFLFSLVGLLIGNLTVRDKK</sequence>
<dbReference type="Proteomes" id="UP000290527">
    <property type="component" value="Unassembled WGS sequence"/>
</dbReference>
<reference evidence="2 3" key="1">
    <citation type="journal article" date="2019" name="Int. J. Syst. Evol. Microbiol.">
        <title>Methanofervidicoccus abyssi gen. nov., sp. nov., a hydrogenotrophic methanogen, isolated from a hydrothermal vent chimney in the Mid-Cayman Spreading Center, the Caribbean Sea.</title>
        <authorList>
            <person name="Sakai S."/>
            <person name="Takaki Y."/>
            <person name="Miyazaki M."/>
            <person name="Ogawara M."/>
            <person name="Yanagawa K."/>
            <person name="Miyazaki J."/>
            <person name="Takai K."/>
        </authorList>
    </citation>
    <scope>NUCLEOTIDE SEQUENCE [LARGE SCALE GENOMIC DNA]</scope>
    <source>
        <strain evidence="2 3">HHB</strain>
    </source>
</reference>
<organism evidence="2 3">
    <name type="scientific">Methanofervidicoccus abyssi</name>
    <dbReference type="NCBI Taxonomy" id="2082189"/>
    <lineage>
        <taxon>Archaea</taxon>
        <taxon>Methanobacteriati</taxon>
        <taxon>Methanobacteriota</taxon>
        <taxon>Methanomada group</taxon>
        <taxon>Methanococci</taxon>
        <taxon>Methanococcales</taxon>
        <taxon>Methanofervidicoccus</taxon>
    </lineage>
</organism>
<feature type="transmembrane region" description="Helical" evidence="1">
    <location>
        <begin position="54"/>
        <end position="70"/>
    </location>
</feature>
<proteinExistence type="predicted"/>
<feature type="transmembrane region" description="Helical" evidence="1">
    <location>
        <begin position="29"/>
        <end position="48"/>
    </location>
</feature>
<name>A0A401HQ71_9EURY</name>